<keyword evidence="3" id="KW-1185">Reference proteome</keyword>
<gene>
    <name evidence="2" type="ORF">PISMIDRAFT_14270</name>
</gene>
<dbReference type="AlphaFoldDB" id="A0A0C9Y1K4"/>
<organism evidence="2 3">
    <name type="scientific">Pisolithus microcarpus 441</name>
    <dbReference type="NCBI Taxonomy" id="765257"/>
    <lineage>
        <taxon>Eukaryota</taxon>
        <taxon>Fungi</taxon>
        <taxon>Dikarya</taxon>
        <taxon>Basidiomycota</taxon>
        <taxon>Agaricomycotina</taxon>
        <taxon>Agaricomycetes</taxon>
        <taxon>Agaricomycetidae</taxon>
        <taxon>Boletales</taxon>
        <taxon>Sclerodermatineae</taxon>
        <taxon>Pisolithaceae</taxon>
        <taxon>Pisolithus</taxon>
    </lineage>
</organism>
<dbReference type="OrthoDB" id="3232986at2759"/>
<dbReference type="Proteomes" id="UP000054018">
    <property type="component" value="Unassembled WGS sequence"/>
</dbReference>
<reference evidence="2 3" key="1">
    <citation type="submission" date="2014-04" db="EMBL/GenBank/DDBJ databases">
        <authorList>
            <consortium name="DOE Joint Genome Institute"/>
            <person name="Kuo A."/>
            <person name="Kohler A."/>
            <person name="Costa M.D."/>
            <person name="Nagy L.G."/>
            <person name="Floudas D."/>
            <person name="Copeland A."/>
            <person name="Barry K.W."/>
            <person name="Cichocki N."/>
            <person name="Veneault-Fourrey C."/>
            <person name="LaButti K."/>
            <person name="Lindquist E.A."/>
            <person name="Lipzen A."/>
            <person name="Lundell T."/>
            <person name="Morin E."/>
            <person name="Murat C."/>
            <person name="Sun H."/>
            <person name="Tunlid A."/>
            <person name="Henrissat B."/>
            <person name="Grigoriev I.V."/>
            <person name="Hibbett D.S."/>
            <person name="Martin F."/>
            <person name="Nordberg H.P."/>
            <person name="Cantor M.N."/>
            <person name="Hua S.X."/>
        </authorList>
    </citation>
    <scope>NUCLEOTIDE SEQUENCE [LARGE SCALE GENOMIC DNA]</scope>
    <source>
        <strain evidence="2 3">441</strain>
    </source>
</reference>
<dbReference type="EMBL" id="KN833802">
    <property type="protein sequence ID" value="KIK18560.1"/>
    <property type="molecule type" value="Genomic_DNA"/>
</dbReference>
<dbReference type="Pfam" id="PF18759">
    <property type="entry name" value="Plavaka"/>
    <property type="match status" value="2"/>
</dbReference>
<dbReference type="HOGENOM" id="CLU_006344_10_2_1"/>
<evidence type="ECO:0000313" key="2">
    <source>
        <dbReference type="EMBL" id="KIK18560.1"/>
    </source>
</evidence>
<dbReference type="InterPro" id="IPR049233">
    <property type="entry name" value="DUF6830"/>
</dbReference>
<evidence type="ECO:0000313" key="3">
    <source>
        <dbReference type="Proteomes" id="UP000054018"/>
    </source>
</evidence>
<dbReference type="InterPro" id="IPR041078">
    <property type="entry name" value="Plavaka"/>
</dbReference>
<evidence type="ECO:0000259" key="1">
    <source>
        <dbReference type="Pfam" id="PF20722"/>
    </source>
</evidence>
<protein>
    <submittedName>
        <fullName evidence="2">Unplaced genomic scaffold scaffold_118, whole genome shotgun sequence</fullName>
    </submittedName>
</protein>
<proteinExistence type="predicted"/>
<dbReference type="Pfam" id="PF20722">
    <property type="entry name" value="DUF6830"/>
    <property type="match status" value="1"/>
</dbReference>
<feature type="domain" description="DUF6830" evidence="1">
    <location>
        <begin position="568"/>
        <end position="710"/>
    </location>
</feature>
<name>A0A0C9Y1K4_9AGAM</name>
<reference evidence="3" key="2">
    <citation type="submission" date="2015-01" db="EMBL/GenBank/DDBJ databases">
        <title>Evolutionary Origins and Diversification of the Mycorrhizal Mutualists.</title>
        <authorList>
            <consortium name="DOE Joint Genome Institute"/>
            <consortium name="Mycorrhizal Genomics Consortium"/>
            <person name="Kohler A."/>
            <person name="Kuo A."/>
            <person name="Nagy L.G."/>
            <person name="Floudas D."/>
            <person name="Copeland A."/>
            <person name="Barry K.W."/>
            <person name="Cichocki N."/>
            <person name="Veneault-Fourrey C."/>
            <person name="LaButti K."/>
            <person name="Lindquist E.A."/>
            <person name="Lipzen A."/>
            <person name="Lundell T."/>
            <person name="Morin E."/>
            <person name="Murat C."/>
            <person name="Riley R."/>
            <person name="Ohm R."/>
            <person name="Sun H."/>
            <person name="Tunlid A."/>
            <person name="Henrissat B."/>
            <person name="Grigoriev I.V."/>
            <person name="Hibbett D.S."/>
            <person name="Martin F."/>
        </authorList>
    </citation>
    <scope>NUCLEOTIDE SEQUENCE [LARGE SCALE GENOMIC DNA]</scope>
    <source>
        <strain evidence="3">441</strain>
    </source>
</reference>
<accession>A0A0C9Y1K4</accession>
<sequence length="710" mass="79904">MDSLEEQPAPPAGKFVETYKGSSEAFPGRKSFMNAFRDDQYAGERQNNLYFPFASQEEWQFASWLLCSRLSLTAIDSLLVLDILQGIPISFRTRKQLRSRAEALPPGPAWLCEEVKPEAPTKHPVHLFYRQPLECLQALLSNPVLTPHISFMPRKVWTSAARICCIYDEWLTGERAWNAQDALPPSATILGVVLSSDKTNISIMTGNRMAHPILISLANIDTGFIEKTTHICSLLQDWLFHQVLNWVLTPLKTAATVGIMMNDPVGNLRYCYTLLASWIADTPEECLLAATSPKASPVTTATSKDFGNPFRHPSRTSSLTLSAIQTACTEQDPFDYENFLKVIKHLHLNGVIKPCWKGWPLSDPPQFLTPKPLHHFHRMFWDHDVKWCIAVTGSAELDFRFSLLQTPVGYCTFEDGISQLKQVTGHDHHAVQCYIIALEFTDDTLVRVANALQGFHNHKDTIMCAGAQKDSWEIPKLELLQSVVSSIHLSGAVIQWSADPTEHAHVQEIKVLARAGNNQDYYRSQGRHTTIDAIEDDEIFEQAEVEHEPDEDDTSLADHLVVVRSPINYFAIADMLVHGCIPNTLKPYCTLSTTTTAFHLSTKPSLRLSVDEAAAMFNLLDLRAALSEYLYRLQSGMPHLVSGARSRQDHELPFDRLQVWYKIHAQQMHYYATQTPDAPQTMHAMPPSPLYPHGLYDAAIINADPDSNWP</sequence>